<feature type="repeat" description="PPR" evidence="2">
    <location>
        <begin position="216"/>
        <end position="250"/>
    </location>
</feature>
<dbReference type="FunFam" id="1.25.40.10:FF:000073">
    <property type="entry name" value="Pentatricopeptide repeat-containing protein chloroplastic"/>
    <property type="match status" value="1"/>
</dbReference>
<dbReference type="InterPro" id="IPR011990">
    <property type="entry name" value="TPR-like_helical_dom_sf"/>
</dbReference>
<dbReference type="GO" id="GO:0003723">
    <property type="term" value="F:RNA binding"/>
    <property type="evidence" value="ECO:0007669"/>
    <property type="project" value="InterPro"/>
</dbReference>
<dbReference type="OMA" id="FYMYANA"/>
<comment type="caution">
    <text evidence="3">The sequence shown here is derived from an EMBL/GenBank/DDBJ whole genome shotgun (WGS) entry which is preliminary data.</text>
</comment>
<feature type="repeat" description="PPR" evidence="2">
    <location>
        <begin position="15"/>
        <end position="49"/>
    </location>
</feature>
<dbReference type="Pfam" id="PF01535">
    <property type="entry name" value="PPR"/>
    <property type="match status" value="6"/>
</dbReference>
<feature type="non-terminal residue" evidence="3">
    <location>
        <position position="736"/>
    </location>
</feature>
<keyword evidence="1" id="KW-0677">Repeat</keyword>
<gene>
    <name evidence="3" type="ORF">KP509_36G001100</name>
</gene>
<dbReference type="GO" id="GO:0009451">
    <property type="term" value="P:RNA modification"/>
    <property type="evidence" value="ECO:0007669"/>
    <property type="project" value="InterPro"/>
</dbReference>
<dbReference type="InterPro" id="IPR002885">
    <property type="entry name" value="PPR_rpt"/>
</dbReference>
<name>A0A8T2Q9S2_CERRI</name>
<evidence type="ECO:0000256" key="2">
    <source>
        <dbReference type="PROSITE-ProRule" id="PRU00708"/>
    </source>
</evidence>
<dbReference type="Pfam" id="PF13041">
    <property type="entry name" value="PPR_2"/>
    <property type="match status" value="6"/>
</dbReference>
<dbReference type="FunFam" id="1.25.40.10:FF:000344">
    <property type="entry name" value="Pentatricopeptide repeat-containing protein"/>
    <property type="match status" value="1"/>
</dbReference>
<organism evidence="3 4">
    <name type="scientific">Ceratopteris richardii</name>
    <name type="common">Triangle waterfern</name>
    <dbReference type="NCBI Taxonomy" id="49495"/>
    <lineage>
        <taxon>Eukaryota</taxon>
        <taxon>Viridiplantae</taxon>
        <taxon>Streptophyta</taxon>
        <taxon>Embryophyta</taxon>
        <taxon>Tracheophyta</taxon>
        <taxon>Polypodiopsida</taxon>
        <taxon>Polypodiidae</taxon>
        <taxon>Polypodiales</taxon>
        <taxon>Pteridineae</taxon>
        <taxon>Pteridaceae</taxon>
        <taxon>Parkerioideae</taxon>
        <taxon>Ceratopteris</taxon>
    </lineage>
</organism>
<dbReference type="FunFam" id="1.25.40.10:FF:000381">
    <property type="entry name" value="Pentatricopeptide repeat-containing protein"/>
    <property type="match status" value="1"/>
</dbReference>
<evidence type="ECO:0008006" key="5">
    <source>
        <dbReference type="Google" id="ProtNLM"/>
    </source>
</evidence>
<feature type="repeat" description="PPR" evidence="2">
    <location>
        <begin position="317"/>
        <end position="351"/>
    </location>
</feature>
<dbReference type="PROSITE" id="PS51375">
    <property type="entry name" value="PPR"/>
    <property type="match status" value="7"/>
</dbReference>
<dbReference type="PANTHER" id="PTHR47926">
    <property type="entry name" value="PENTATRICOPEPTIDE REPEAT-CONTAINING PROTEIN"/>
    <property type="match status" value="1"/>
</dbReference>
<proteinExistence type="predicted"/>
<reference evidence="3" key="1">
    <citation type="submission" date="2021-08" db="EMBL/GenBank/DDBJ databases">
        <title>WGS assembly of Ceratopteris richardii.</title>
        <authorList>
            <person name="Marchant D.B."/>
            <person name="Chen G."/>
            <person name="Jenkins J."/>
            <person name="Shu S."/>
            <person name="Leebens-Mack J."/>
            <person name="Grimwood J."/>
            <person name="Schmutz J."/>
            <person name="Soltis P."/>
            <person name="Soltis D."/>
            <person name="Chen Z.-H."/>
        </authorList>
    </citation>
    <scope>NUCLEOTIDE SEQUENCE</scope>
    <source>
        <strain evidence="3">Whitten #5841</strain>
        <tissue evidence="3">Leaf</tissue>
    </source>
</reference>
<dbReference type="AlphaFoldDB" id="A0A8T2Q9S2"/>
<evidence type="ECO:0000313" key="3">
    <source>
        <dbReference type="EMBL" id="KAH7280529.1"/>
    </source>
</evidence>
<dbReference type="OrthoDB" id="185373at2759"/>
<accession>A0A8T2Q9S2</accession>
<feature type="repeat" description="PPR" evidence="2">
    <location>
        <begin position="619"/>
        <end position="653"/>
    </location>
</feature>
<dbReference type="EMBL" id="CM035441">
    <property type="protein sequence ID" value="KAH7280529.1"/>
    <property type="molecule type" value="Genomic_DNA"/>
</dbReference>
<dbReference type="FunFam" id="1.25.40.10:FF:000031">
    <property type="entry name" value="Pentatricopeptide repeat-containing protein mitochondrial"/>
    <property type="match status" value="3"/>
</dbReference>
<dbReference type="NCBIfam" id="TIGR00756">
    <property type="entry name" value="PPR"/>
    <property type="match status" value="7"/>
</dbReference>
<dbReference type="InterPro" id="IPR046960">
    <property type="entry name" value="PPR_At4g14850-like_plant"/>
</dbReference>
<protein>
    <recommendedName>
        <fullName evidence="5">Pentatricopeptide repeat-containing protein</fullName>
    </recommendedName>
</protein>
<feature type="repeat" description="PPR" evidence="2">
    <location>
        <begin position="519"/>
        <end position="553"/>
    </location>
</feature>
<dbReference type="Proteomes" id="UP000825935">
    <property type="component" value="Chromosome 36"/>
</dbReference>
<dbReference type="Gene3D" id="1.25.40.10">
    <property type="entry name" value="Tetratricopeptide repeat domain"/>
    <property type="match status" value="6"/>
</dbReference>
<evidence type="ECO:0000256" key="1">
    <source>
        <dbReference type="ARBA" id="ARBA00022737"/>
    </source>
</evidence>
<sequence length="736" mass="81182">MDEAQRVFDNLPIRNVVTWSVMIAGYTELGHGHAALTLFDKMLQEGIKPDGVILACLLKACGSIKSVEHGNMLYEEAIRNGFEKDVFVGNNIFYMYANAGCLKEARKVFDSLSDRDTISWATMIAGYAHNGQGVPALQLFKEMQRQGIVPNEVTYSCVLKACGLMGAFGEGKLIHDQCSKEAEDDIILENTLIDMYINCGNLEAAHKLFDTLPNRDVISWNLMITAYANGGQANIVYELFEKMRKAGMKPTEVTSLGILKACAHAADLDYVKQVHKQLLSHDLGTSMMINNALIDTYAKCGGLELARELFSSLKSFDAATWGVMIGGYVYNGDDYAAMRLFKRMQQEGIILDNITMVSVLKACSNIGALEQGQLLHDYAVERGAFLDITVSNAFIDMYAKCGSMDEAQRVFDNLPIRNVVTWSVMIAGYTELGHGHAALTLFDKMLQEGIKPDGVILACLLKACGSIKSVEHGNMLYEEAIRNGFEKDVFVGNNIFYMYANAGCLKEARKVFDSLSDRDTISWATMIAGYAHNEQGVPALQLFKEMQRQGIVPNEVTYSCVLKACGLMGAFGEGKLIHDQCSKEAEDDIILENTLIDMYINCGNLEAAHKLFDTLPNRDVISWNLMITAYANGGQANIVYELFEKMRKAGMKPTEVTSLGILKACAHAADLDYVKQVHKQLLSHDLGTSMMINNALIDTYAKCGGLELARELFSSLKSFDAATWGVMIGGYVYNGD</sequence>
<keyword evidence="4" id="KW-1185">Reference proteome</keyword>
<evidence type="ECO:0000313" key="4">
    <source>
        <dbReference type="Proteomes" id="UP000825935"/>
    </source>
</evidence>
<feature type="repeat" description="PPR" evidence="2">
    <location>
        <begin position="116"/>
        <end position="150"/>
    </location>
</feature>
<feature type="repeat" description="PPR" evidence="2">
    <location>
        <begin position="418"/>
        <end position="452"/>
    </location>
</feature>